<dbReference type="Pfam" id="PF00078">
    <property type="entry name" value="RVT_1"/>
    <property type="match status" value="1"/>
</dbReference>
<keyword evidence="2" id="KW-1185">Reference proteome</keyword>
<dbReference type="RefSeq" id="XP_065673956.1">
    <property type="nucleotide sequence ID" value="XM_065817884.1"/>
</dbReference>
<dbReference type="InterPro" id="IPR000477">
    <property type="entry name" value="RT_dom"/>
</dbReference>
<evidence type="ECO:0000313" key="3">
    <source>
        <dbReference type="RefSeq" id="XP_065673956.1"/>
    </source>
</evidence>
<gene>
    <name evidence="3" type="primary">LOC136090908</name>
</gene>
<dbReference type="Proteomes" id="UP001652625">
    <property type="component" value="Chromosome 14"/>
</dbReference>
<evidence type="ECO:0000313" key="2">
    <source>
        <dbReference type="Proteomes" id="UP001652625"/>
    </source>
</evidence>
<feature type="domain" description="Reverse transcriptase" evidence="1">
    <location>
        <begin position="212"/>
        <end position="306"/>
    </location>
</feature>
<evidence type="ECO:0000259" key="1">
    <source>
        <dbReference type="Pfam" id="PF00078"/>
    </source>
</evidence>
<dbReference type="SUPFAM" id="SSF56672">
    <property type="entry name" value="DNA/RNA polymerases"/>
    <property type="match status" value="1"/>
</dbReference>
<accession>A0ABM4DHJ2</accession>
<dbReference type="InterPro" id="IPR043502">
    <property type="entry name" value="DNA/RNA_pol_sf"/>
</dbReference>
<dbReference type="PANTHER" id="PTHR19446">
    <property type="entry name" value="REVERSE TRANSCRIPTASES"/>
    <property type="match status" value="1"/>
</dbReference>
<dbReference type="GeneID" id="136090908"/>
<sequence length="658" mass="76409">MRVELYLLYKCIVIPPSFQNVSDHLPLSISIGLKGQYYQENINKITEDFSIRRYLWNNLDFINLYKDHLNTSFNNLNLIGIFENELDQIYATITNSGVWALREHLKSKKRSDYSKSWWTPELNHSSIYRQIPPCENPDEIAITDENIKVAISCLKINKCQDHFNISAEHLKYAQCDALTQWIRKLFHFSINHGWTPTSMSTSTVIPLVKLYKKSLTDPNNYRGISIIPIFTKLLEYLILLISPEIKETHPLQFGFNNKSLTLHAEFVISETIKHYNNNNSPIYLCSLDAEKAFDSCNWDILFDKLYFDKNLPLQIVNTIFSLYHKKNNNVVGTSIHGNFTGVVAYADDIILLSSTLSGLEMLITTCNIYNNLNGIKLNAVKTELLLSGKRQLTNCKITLDDHQIIPNEKLNHLGFIWDTQKSIFTSLFRTNINNRVSNFQTIVQTLIQSGIRFVYPSSIIQLYTSFAVPTLSHGLELCENRESTMQRLNKLGRNSLFKVHEISTYIQQNKINLFIRLLNNKVTFEIINSQLNYCSLKYSFLDDIKELCKIRRINMKNLIQDKKKQKINISENIIPEDTYQILVQAIQYQELIEAQSRGGLTAVNNECQQIVMKTEIQFRNDTNINHLQEININRMTVELLKDIEELLKDISTENYRKI</sequence>
<organism evidence="2 3">
    <name type="scientific">Hydra vulgaris</name>
    <name type="common">Hydra</name>
    <name type="synonym">Hydra attenuata</name>
    <dbReference type="NCBI Taxonomy" id="6087"/>
    <lineage>
        <taxon>Eukaryota</taxon>
        <taxon>Metazoa</taxon>
        <taxon>Cnidaria</taxon>
        <taxon>Hydrozoa</taxon>
        <taxon>Hydroidolina</taxon>
        <taxon>Anthoathecata</taxon>
        <taxon>Aplanulata</taxon>
        <taxon>Hydridae</taxon>
        <taxon>Hydra</taxon>
    </lineage>
</organism>
<reference evidence="3" key="1">
    <citation type="submission" date="2025-08" db="UniProtKB">
        <authorList>
            <consortium name="RefSeq"/>
        </authorList>
    </citation>
    <scope>IDENTIFICATION</scope>
</reference>
<name>A0ABM4DHJ2_HYDVU</name>
<proteinExistence type="predicted"/>
<protein>
    <submittedName>
        <fullName evidence="3">Uncharacterized protein LOC136090908</fullName>
    </submittedName>
</protein>